<sequence>MASTLKNLIHESLFINNPPLLFFDQRLQFTELLYHVKWSTFRVFPLLVTGIRSPLQKYLRSVAHVPEACASLGKGAEQQLLATYSLPPSPRSNYC</sequence>
<evidence type="ECO:0000313" key="1">
    <source>
        <dbReference type="EMBL" id="GIY82903.1"/>
    </source>
</evidence>
<dbReference type="Proteomes" id="UP001054837">
    <property type="component" value="Unassembled WGS sequence"/>
</dbReference>
<evidence type="ECO:0000313" key="2">
    <source>
        <dbReference type="Proteomes" id="UP001054837"/>
    </source>
</evidence>
<accession>A0AAV4WKT2</accession>
<protein>
    <submittedName>
        <fullName evidence="1">Uncharacterized protein</fullName>
    </submittedName>
</protein>
<reference evidence="1 2" key="1">
    <citation type="submission" date="2021-06" db="EMBL/GenBank/DDBJ databases">
        <title>Caerostris darwini draft genome.</title>
        <authorList>
            <person name="Kono N."/>
            <person name="Arakawa K."/>
        </authorList>
    </citation>
    <scope>NUCLEOTIDE SEQUENCE [LARGE SCALE GENOMIC DNA]</scope>
</reference>
<comment type="caution">
    <text evidence="1">The sequence shown here is derived from an EMBL/GenBank/DDBJ whole genome shotgun (WGS) entry which is preliminary data.</text>
</comment>
<gene>
    <name evidence="1" type="ORF">CDAR_527121</name>
</gene>
<name>A0AAV4WKT2_9ARAC</name>
<dbReference type="AlphaFoldDB" id="A0AAV4WKT2"/>
<keyword evidence="2" id="KW-1185">Reference proteome</keyword>
<proteinExistence type="predicted"/>
<organism evidence="1 2">
    <name type="scientific">Caerostris darwini</name>
    <dbReference type="NCBI Taxonomy" id="1538125"/>
    <lineage>
        <taxon>Eukaryota</taxon>
        <taxon>Metazoa</taxon>
        <taxon>Ecdysozoa</taxon>
        <taxon>Arthropoda</taxon>
        <taxon>Chelicerata</taxon>
        <taxon>Arachnida</taxon>
        <taxon>Araneae</taxon>
        <taxon>Araneomorphae</taxon>
        <taxon>Entelegynae</taxon>
        <taxon>Araneoidea</taxon>
        <taxon>Araneidae</taxon>
        <taxon>Caerostris</taxon>
    </lineage>
</organism>
<dbReference type="EMBL" id="BPLQ01014754">
    <property type="protein sequence ID" value="GIY82903.1"/>
    <property type="molecule type" value="Genomic_DNA"/>
</dbReference>